<dbReference type="AlphaFoldDB" id="A0A1D1UNJ4"/>
<proteinExistence type="predicted"/>
<keyword evidence="1" id="KW-1133">Transmembrane helix</keyword>
<dbReference type="OrthoDB" id="10429594at2759"/>
<gene>
    <name evidence="2" type="primary">RvY_00716-1</name>
    <name evidence="2" type="synonym">RvY_00716.1</name>
    <name evidence="2" type="ORF">RvY_00716</name>
</gene>
<dbReference type="EMBL" id="BDGG01000001">
    <property type="protein sequence ID" value="GAU87933.1"/>
    <property type="molecule type" value="Genomic_DNA"/>
</dbReference>
<dbReference type="Proteomes" id="UP000186922">
    <property type="component" value="Unassembled WGS sequence"/>
</dbReference>
<protein>
    <submittedName>
        <fullName evidence="2">Uncharacterized protein</fullName>
    </submittedName>
</protein>
<keyword evidence="3" id="KW-1185">Reference proteome</keyword>
<evidence type="ECO:0000313" key="3">
    <source>
        <dbReference type="Proteomes" id="UP000186922"/>
    </source>
</evidence>
<evidence type="ECO:0000256" key="1">
    <source>
        <dbReference type="SAM" id="Phobius"/>
    </source>
</evidence>
<accession>A0A1D1UNJ4</accession>
<sequence>MDPDYCQNSLPVYAMGGSAAAISLFFLAMSQAKAHKQSNSVYYHGFALFLTISSAIMARQFYLGRQDPVEDIYNDILKNAKEIDRSEKNFLSALISQALHGDVNYATESLCRFFA</sequence>
<organism evidence="2 3">
    <name type="scientific">Ramazzottius varieornatus</name>
    <name type="common">Water bear</name>
    <name type="synonym">Tardigrade</name>
    <dbReference type="NCBI Taxonomy" id="947166"/>
    <lineage>
        <taxon>Eukaryota</taxon>
        <taxon>Metazoa</taxon>
        <taxon>Ecdysozoa</taxon>
        <taxon>Tardigrada</taxon>
        <taxon>Eutardigrada</taxon>
        <taxon>Parachela</taxon>
        <taxon>Hypsibioidea</taxon>
        <taxon>Ramazzottiidae</taxon>
        <taxon>Ramazzottius</taxon>
    </lineage>
</organism>
<comment type="caution">
    <text evidence="2">The sequence shown here is derived from an EMBL/GenBank/DDBJ whole genome shotgun (WGS) entry which is preliminary data.</text>
</comment>
<reference evidence="2 3" key="1">
    <citation type="journal article" date="2016" name="Nat. Commun.">
        <title>Extremotolerant tardigrade genome and improved radiotolerance of human cultured cells by tardigrade-unique protein.</title>
        <authorList>
            <person name="Hashimoto T."/>
            <person name="Horikawa D.D."/>
            <person name="Saito Y."/>
            <person name="Kuwahara H."/>
            <person name="Kozuka-Hata H."/>
            <person name="Shin-I T."/>
            <person name="Minakuchi Y."/>
            <person name="Ohishi K."/>
            <person name="Motoyama A."/>
            <person name="Aizu T."/>
            <person name="Enomoto A."/>
            <person name="Kondo K."/>
            <person name="Tanaka S."/>
            <person name="Hara Y."/>
            <person name="Koshikawa S."/>
            <person name="Sagara H."/>
            <person name="Miura T."/>
            <person name="Yokobori S."/>
            <person name="Miyagawa K."/>
            <person name="Suzuki Y."/>
            <person name="Kubo T."/>
            <person name="Oyama M."/>
            <person name="Kohara Y."/>
            <person name="Fujiyama A."/>
            <person name="Arakawa K."/>
            <person name="Katayama T."/>
            <person name="Toyoda A."/>
            <person name="Kunieda T."/>
        </authorList>
    </citation>
    <scope>NUCLEOTIDE SEQUENCE [LARGE SCALE GENOMIC DNA]</scope>
    <source>
        <strain evidence="2 3">YOKOZUNA-1</strain>
    </source>
</reference>
<name>A0A1D1UNJ4_RAMVA</name>
<feature type="transmembrane region" description="Helical" evidence="1">
    <location>
        <begin position="41"/>
        <end position="62"/>
    </location>
</feature>
<feature type="transmembrane region" description="Helical" evidence="1">
    <location>
        <begin position="12"/>
        <end position="29"/>
    </location>
</feature>
<keyword evidence="1" id="KW-0812">Transmembrane</keyword>
<keyword evidence="1" id="KW-0472">Membrane</keyword>
<evidence type="ECO:0000313" key="2">
    <source>
        <dbReference type="EMBL" id="GAU87933.1"/>
    </source>
</evidence>